<accession>A0ABP7YLR7</accession>
<dbReference type="Pfam" id="PF15890">
    <property type="entry name" value="Peptidase_Mx1"/>
    <property type="match status" value="1"/>
</dbReference>
<sequence length="299" mass="34369">MNNMNAKYIKIDKIRMLIALFLGVLVFSYSSCNKEAALPQDPIDNLGGFKPDGNPEIDAWIKSNLTKPFNIAVKYQYDPFEIDYMKVTTPPKEEFVIPTMRLVLSCMANPYLKNSDSTFVKKIIPKLWVLVGSAQYNNDGTMVLGQAEGANKITIMDVNKYAPNEQFAINTNYTVHHETAHILHQTKLYSQQFKFVNPEYYTATWHNYTDKEAFDLGFVRNYAMASSDEDFVETIAFLLVKGQQAYNDIINVSSPQGKERLRIKEQLVVEYFKEKWSIDFRQLQSDVKAGISNYINENK</sequence>
<dbReference type="Gene3D" id="3.40.390.70">
    <property type="match status" value="1"/>
</dbReference>
<keyword evidence="2" id="KW-1185">Reference proteome</keyword>
<dbReference type="SUPFAM" id="SSF55486">
    <property type="entry name" value="Metalloproteases ('zincins'), catalytic domain"/>
    <property type="match status" value="1"/>
</dbReference>
<dbReference type="InterPro" id="IPR030890">
    <property type="entry name" value="LP_HExxH_w_TonB"/>
</dbReference>
<comment type="caution">
    <text evidence="1">The sequence shown here is derived from an EMBL/GenBank/DDBJ whole genome shotgun (WGS) entry which is preliminary data.</text>
</comment>
<reference evidence="2" key="1">
    <citation type="journal article" date="2019" name="Int. J. Syst. Evol. Microbiol.">
        <title>The Global Catalogue of Microorganisms (GCM) 10K type strain sequencing project: providing services to taxonomists for standard genome sequencing and annotation.</title>
        <authorList>
            <consortium name="The Broad Institute Genomics Platform"/>
            <consortium name="The Broad Institute Genome Sequencing Center for Infectious Disease"/>
            <person name="Wu L."/>
            <person name="Ma J."/>
        </authorList>
    </citation>
    <scope>NUCLEOTIDE SEQUENCE [LARGE SCALE GENOMIC DNA]</scope>
    <source>
        <strain evidence="2">JCM 16704</strain>
    </source>
</reference>
<gene>
    <name evidence="1" type="ORF">GCM10022216_15150</name>
</gene>
<evidence type="ECO:0000313" key="1">
    <source>
        <dbReference type="EMBL" id="GAA4138222.1"/>
    </source>
</evidence>
<dbReference type="EMBL" id="BAAAZI010000006">
    <property type="protein sequence ID" value="GAA4138222.1"/>
    <property type="molecule type" value="Genomic_DNA"/>
</dbReference>
<proteinExistence type="predicted"/>
<evidence type="ECO:0000313" key="2">
    <source>
        <dbReference type="Proteomes" id="UP001500101"/>
    </source>
</evidence>
<organism evidence="1 2">
    <name type="scientific">Sphingobacterium kyonggiense</name>
    <dbReference type="NCBI Taxonomy" id="714075"/>
    <lineage>
        <taxon>Bacteria</taxon>
        <taxon>Pseudomonadati</taxon>
        <taxon>Bacteroidota</taxon>
        <taxon>Sphingobacteriia</taxon>
        <taxon>Sphingobacteriales</taxon>
        <taxon>Sphingobacteriaceae</taxon>
        <taxon>Sphingobacterium</taxon>
    </lineage>
</organism>
<name>A0ABP7YLR7_9SPHI</name>
<protein>
    <submittedName>
        <fullName evidence="1">Zinc-binding metallopeptidase</fullName>
    </submittedName>
</protein>
<dbReference type="Proteomes" id="UP001500101">
    <property type="component" value="Unassembled WGS sequence"/>
</dbReference>
<dbReference type="NCBIfam" id="TIGR04549">
    <property type="entry name" value="LP_HExxH_w_tonB"/>
    <property type="match status" value="1"/>
</dbReference>